<protein>
    <submittedName>
        <fullName evidence="1">Uncharacterized protein</fullName>
    </submittedName>
</protein>
<dbReference type="STRING" id="630515.SAMN04489812_3187"/>
<proteinExistence type="predicted"/>
<name>A0A1H1VG35_9ACTN</name>
<gene>
    <name evidence="1" type="ORF">SAMN04489812_3187</name>
</gene>
<keyword evidence="2" id="KW-1185">Reference proteome</keyword>
<accession>A0A1H1VG35</accession>
<dbReference type="AlphaFoldDB" id="A0A1H1VG35"/>
<dbReference type="EMBL" id="LT629772">
    <property type="protein sequence ID" value="SDS83351.1"/>
    <property type="molecule type" value="Genomic_DNA"/>
</dbReference>
<evidence type="ECO:0000313" key="2">
    <source>
        <dbReference type="Proteomes" id="UP000199103"/>
    </source>
</evidence>
<evidence type="ECO:0000313" key="1">
    <source>
        <dbReference type="EMBL" id="SDS83351.1"/>
    </source>
</evidence>
<reference evidence="1 2" key="1">
    <citation type="submission" date="2016-10" db="EMBL/GenBank/DDBJ databases">
        <authorList>
            <person name="de Groot N.N."/>
        </authorList>
    </citation>
    <scope>NUCLEOTIDE SEQUENCE [LARGE SCALE GENOMIC DNA]</scope>
    <source>
        <strain evidence="1 2">DSM 21800</strain>
    </source>
</reference>
<organism evidence="1 2">
    <name type="scientific">Microlunatus soli</name>
    <dbReference type="NCBI Taxonomy" id="630515"/>
    <lineage>
        <taxon>Bacteria</taxon>
        <taxon>Bacillati</taxon>
        <taxon>Actinomycetota</taxon>
        <taxon>Actinomycetes</taxon>
        <taxon>Propionibacteriales</taxon>
        <taxon>Propionibacteriaceae</taxon>
        <taxon>Microlunatus</taxon>
    </lineage>
</organism>
<dbReference type="RefSeq" id="WP_091526345.1">
    <property type="nucleotide sequence ID" value="NZ_LT629772.1"/>
</dbReference>
<dbReference type="Proteomes" id="UP000199103">
    <property type="component" value="Chromosome I"/>
</dbReference>
<sequence>MINSYDYVPQTMIKSGQDPFLNSYSATQRVNDLYEEAHHARLAKQYRLAHPELSLRYRAASTLRRLADRIAPAPQSHSARPHLVRTL</sequence>